<name>A0A8H3LIK1_9GLOM</name>
<sequence>MVVIGNKRNKKARNCLPQKKRRQWNVREKLIIVHYFENNNRNVCGTAKKFNIQSKQLRDWSNKKGTLLTTASHVAKLHSGKPAKYPKLEDDLFAWIKFLANNPDIAGFKFSSKWLDGFLGRYNLSERRKITVTQQLPSDLIEKQNIFLSYVMYLRIHNKYELKYIGNMDETPMWFDLPSNMTINQKGAKTVNIRTTGHEQSLFTVILACMADGMKLPAVCIFKLKNVLKEKFPNGIYIRANEKGWVNEQEMLWWVENVWTSRNRFGNPRSILVLDSFRGHIVDSVKNRLVEKNTNMAMIPGGCTSKLQPLDLLILMKLQVRDWYNNWMISNIHAFTSAGKIKRPSYSTAATWVKESWDEINEDLIQRSFKSCGISTNLDGSEDDCIGDHVSLLDRDNEMIENSDDSTDENYEEYAEEVDYENKWDIKVDRKEDQEEDNDESEGEGEDGEYLLDLKEYLELLNYSL</sequence>
<feature type="domain" description="DDE-1" evidence="2">
    <location>
        <begin position="203"/>
        <end position="369"/>
    </location>
</feature>
<dbReference type="OrthoDB" id="2428854at2759"/>
<feature type="region of interest" description="Disordered" evidence="1">
    <location>
        <begin position="425"/>
        <end position="450"/>
    </location>
</feature>
<dbReference type="SUPFAM" id="SSF48295">
    <property type="entry name" value="TrpR-like"/>
    <property type="match status" value="1"/>
</dbReference>
<gene>
    <name evidence="4" type="ORF">RCL2_001611500</name>
</gene>
<dbReference type="EMBL" id="BLAL01000183">
    <property type="protein sequence ID" value="GES89213.1"/>
    <property type="molecule type" value="Genomic_DNA"/>
</dbReference>
<evidence type="ECO:0000259" key="2">
    <source>
        <dbReference type="Pfam" id="PF03184"/>
    </source>
</evidence>
<proteinExistence type="predicted"/>
<reference evidence="4" key="1">
    <citation type="submission" date="2019-10" db="EMBL/GenBank/DDBJ databases">
        <title>Conservation and host-specific expression of non-tandemly repeated heterogenous ribosome RNA gene in arbuscular mycorrhizal fungi.</title>
        <authorList>
            <person name="Maeda T."/>
            <person name="Kobayashi Y."/>
            <person name="Nakagawa T."/>
            <person name="Ezawa T."/>
            <person name="Yamaguchi K."/>
            <person name="Bino T."/>
            <person name="Nishimoto Y."/>
            <person name="Shigenobu S."/>
            <person name="Kawaguchi M."/>
        </authorList>
    </citation>
    <scope>NUCLEOTIDE SEQUENCE</scope>
    <source>
        <strain evidence="4">HR1</strain>
    </source>
</reference>
<dbReference type="GO" id="GO:0043565">
    <property type="term" value="F:sequence-specific DNA binding"/>
    <property type="evidence" value="ECO:0007669"/>
    <property type="project" value="InterPro"/>
</dbReference>
<dbReference type="GO" id="GO:0005634">
    <property type="term" value="C:nucleus"/>
    <property type="evidence" value="ECO:0007669"/>
    <property type="project" value="TreeGrafter"/>
</dbReference>
<dbReference type="InterPro" id="IPR050863">
    <property type="entry name" value="CenT-Element_Derived"/>
</dbReference>
<dbReference type="PANTHER" id="PTHR19303:SF74">
    <property type="entry name" value="POGO TRANSPOSABLE ELEMENT WITH KRAB DOMAIN"/>
    <property type="match status" value="1"/>
</dbReference>
<evidence type="ECO:0000256" key="1">
    <source>
        <dbReference type="SAM" id="MobiDB-lite"/>
    </source>
</evidence>
<evidence type="ECO:0000313" key="5">
    <source>
        <dbReference type="Proteomes" id="UP000615446"/>
    </source>
</evidence>
<dbReference type="AlphaFoldDB" id="A0A8H3LIK1"/>
<dbReference type="Gene3D" id="1.10.10.60">
    <property type="entry name" value="Homeodomain-like"/>
    <property type="match status" value="1"/>
</dbReference>
<feature type="domain" description="Brinker DNA-binding" evidence="3">
    <location>
        <begin position="21"/>
        <end position="67"/>
    </location>
</feature>
<dbReference type="InterPro" id="IPR018586">
    <property type="entry name" value="Brinker_DNA-bd"/>
</dbReference>
<evidence type="ECO:0000259" key="3">
    <source>
        <dbReference type="Pfam" id="PF09607"/>
    </source>
</evidence>
<comment type="caution">
    <text evidence="4">The sequence shown here is derived from an EMBL/GenBank/DDBJ whole genome shotgun (WGS) entry which is preliminary data.</text>
</comment>
<dbReference type="Pfam" id="PF03184">
    <property type="entry name" value="DDE_1"/>
    <property type="match status" value="1"/>
</dbReference>
<evidence type="ECO:0000313" key="4">
    <source>
        <dbReference type="EMBL" id="GES89213.1"/>
    </source>
</evidence>
<protein>
    <submittedName>
        <fullName evidence="4">Pogo transposable element with KRAB domain</fullName>
    </submittedName>
</protein>
<dbReference type="InterPro" id="IPR004875">
    <property type="entry name" value="DDE_SF_endonuclease_dom"/>
</dbReference>
<dbReference type="Pfam" id="PF09607">
    <property type="entry name" value="BrkDBD"/>
    <property type="match status" value="1"/>
</dbReference>
<dbReference type="Proteomes" id="UP000615446">
    <property type="component" value="Unassembled WGS sequence"/>
</dbReference>
<dbReference type="InterPro" id="IPR010921">
    <property type="entry name" value="Trp_repressor/repl_initiator"/>
</dbReference>
<dbReference type="PANTHER" id="PTHR19303">
    <property type="entry name" value="TRANSPOSON"/>
    <property type="match status" value="1"/>
</dbReference>
<organism evidence="4 5">
    <name type="scientific">Rhizophagus clarus</name>
    <dbReference type="NCBI Taxonomy" id="94130"/>
    <lineage>
        <taxon>Eukaryota</taxon>
        <taxon>Fungi</taxon>
        <taxon>Fungi incertae sedis</taxon>
        <taxon>Mucoromycota</taxon>
        <taxon>Glomeromycotina</taxon>
        <taxon>Glomeromycetes</taxon>
        <taxon>Glomerales</taxon>
        <taxon>Glomeraceae</taxon>
        <taxon>Rhizophagus</taxon>
    </lineage>
</organism>
<accession>A0A8H3LIK1</accession>
<feature type="compositionally biased region" description="Acidic residues" evidence="1">
    <location>
        <begin position="434"/>
        <end position="450"/>
    </location>
</feature>